<protein>
    <submittedName>
        <fullName evidence="1">Uncharacterized protein</fullName>
    </submittedName>
</protein>
<dbReference type="Proteomes" id="UP000828048">
    <property type="component" value="Chromosome 1"/>
</dbReference>
<comment type="caution">
    <text evidence="1">The sequence shown here is derived from an EMBL/GenBank/DDBJ whole genome shotgun (WGS) entry which is preliminary data.</text>
</comment>
<sequence length="216" mass="21693">MAAFASFLRFFPLLAIALVALNMPIHAQINSACSPSMLTSFAPCMNFVTNSSAAGAPPTPACCSALQSITSNGTGCMCLIVTGSPFQVPINRTLAISLPRACNMPGVPLQCKAAGSPLAAPGPAAFSPSLSPEAPAPLSPEASTDLPKSESPALAPEAETTPDITPPSTTTSSQAPTATSGSRPVVTPSSAAGPPAGVSPSLFFTLFGAIVLKNFY</sequence>
<keyword evidence="2" id="KW-1185">Reference proteome</keyword>
<evidence type="ECO:0000313" key="2">
    <source>
        <dbReference type="Proteomes" id="UP000828048"/>
    </source>
</evidence>
<proteinExistence type="predicted"/>
<accession>A0ACB7XUS9</accession>
<gene>
    <name evidence="1" type="ORF">Vadar_031222</name>
</gene>
<name>A0ACB7XUS9_9ERIC</name>
<reference evidence="1 2" key="1">
    <citation type="journal article" date="2021" name="Hortic Res">
        <title>High-quality reference genome and annotation aids understanding of berry development for evergreen blueberry (Vaccinium darrowii).</title>
        <authorList>
            <person name="Yu J."/>
            <person name="Hulse-Kemp A.M."/>
            <person name="Babiker E."/>
            <person name="Staton M."/>
        </authorList>
    </citation>
    <scope>NUCLEOTIDE SEQUENCE [LARGE SCALE GENOMIC DNA]</scope>
    <source>
        <strain evidence="2">cv. NJ 8807/NJ 8810</strain>
        <tissue evidence="1">Young leaf</tissue>
    </source>
</reference>
<dbReference type="EMBL" id="CM037151">
    <property type="protein sequence ID" value="KAH7844741.1"/>
    <property type="molecule type" value="Genomic_DNA"/>
</dbReference>
<evidence type="ECO:0000313" key="1">
    <source>
        <dbReference type="EMBL" id="KAH7844741.1"/>
    </source>
</evidence>
<organism evidence="1 2">
    <name type="scientific">Vaccinium darrowii</name>
    <dbReference type="NCBI Taxonomy" id="229202"/>
    <lineage>
        <taxon>Eukaryota</taxon>
        <taxon>Viridiplantae</taxon>
        <taxon>Streptophyta</taxon>
        <taxon>Embryophyta</taxon>
        <taxon>Tracheophyta</taxon>
        <taxon>Spermatophyta</taxon>
        <taxon>Magnoliopsida</taxon>
        <taxon>eudicotyledons</taxon>
        <taxon>Gunneridae</taxon>
        <taxon>Pentapetalae</taxon>
        <taxon>asterids</taxon>
        <taxon>Ericales</taxon>
        <taxon>Ericaceae</taxon>
        <taxon>Vaccinioideae</taxon>
        <taxon>Vaccinieae</taxon>
        <taxon>Vaccinium</taxon>
    </lineage>
</organism>